<dbReference type="RefSeq" id="WP_012034165.1">
    <property type="nucleotide sequence ID" value="NZ_AP024514.1"/>
</dbReference>
<dbReference type="GO" id="GO:0005524">
    <property type="term" value="F:ATP binding"/>
    <property type="evidence" value="ECO:0007669"/>
    <property type="project" value="UniProtKB-UniRule"/>
</dbReference>
<reference evidence="10 11" key="1">
    <citation type="submission" date="2015-03" db="EMBL/GenBank/DDBJ databases">
        <title>Genomic characterization of Dehalococcoides mccartyi strain 11a5, an unusal plasmid-containing chloroethene dechlorinator.</title>
        <authorList>
            <person name="Zhao S."/>
            <person name="Ding C."/>
            <person name="He J."/>
        </authorList>
    </citation>
    <scope>NUCLEOTIDE SEQUENCE [LARGE SCALE GENOMIC DNA]</scope>
    <source>
        <strain evidence="10 11">11a5</strain>
    </source>
</reference>
<keyword evidence="5 8" id="KW-0547">Nucleotide-binding</keyword>
<evidence type="ECO:0000259" key="9">
    <source>
        <dbReference type="SMART" id="SM00977"/>
    </source>
</evidence>
<evidence type="ECO:0000256" key="3">
    <source>
        <dbReference type="ARBA" id="ARBA00022598"/>
    </source>
</evidence>
<dbReference type="GO" id="GO:0005737">
    <property type="term" value="C:cytoplasm"/>
    <property type="evidence" value="ECO:0007669"/>
    <property type="project" value="UniProtKB-SubCell"/>
</dbReference>
<keyword evidence="2 8" id="KW-0963">Cytoplasm</keyword>
<evidence type="ECO:0000313" key="11">
    <source>
        <dbReference type="Proteomes" id="UP000076394"/>
    </source>
</evidence>
<dbReference type="SMART" id="SM00977">
    <property type="entry name" value="TilS_C"/>
    <property type="match status" value="1"/>
</dbReference>
<dbReference type="NCBIfam" id="TIGR02433">
    <property type="entry name" value="lysidine_TilS_C"/>
    <property type="match status" value="1"/>
</dbReference>
<dbReference type="SUPFAM" id="SSF82829">
    <property type="entry name" value="MesJ substrate recognition domain-like"/>
    <property type="match status" value="1"/>
</dbReference>
<dbReference type="EC" id="6.3.4.19" evidence="8"/>
<dbReference type="OMA" id="HLNHMLR"/>
<dbReference type="HAMAP" id="MF_01161">
    <property type="entry name" value="tRNA_Ile_lys_synt"/>
    <property type="match status" value="1"/>
</dbReference>
<dbReference type="InterPro" id="IPR012796">
    <property type="entry name" value="Lysidine-tRNA-synth_C"/>
</dbReference>
<comment type="function">
    <text evidence="8">Ligates lysine onto the cytidine present at position 34 of the AUA codon-specific tRNA(Ile) that contains the anticodon CAU, in an ATP-dependent manner. Cytidine is converted to lysidine, thus changing the amino acid specificity of the tRNA from methionine to isoleucine.</text>
</comment>
<dbReference type="Gene3D" id="1.20.59.20">
    <property type="match status" value="1"/>
</dbReference>
<dbReference type="SUPFAM" id="SSF52402">
    <property type="entry name" value="Adenine nucleotide alpha hydrolases-like"/>
    <property type="match status" value="1"/>
</dbReference>
<proteinExistence type="inferred from homology"/>
<dbReference type="Proteomes" id="UP000076394">
    <property type="component" value="Chromosome"/>
</dbReference>
<dbReference type="PANTHER" id="PTHR43033">
    <property type="entry name" value="TRNA(ILE)-LYSIDINE SYNTHASE-RELATED"/>
    <property type="match status" value="1"/>
</dbReference>
<comment type="subcellular location">
    <subcellularLocation>
        <location evidence="1 8">Cytoplasm</location>
    </subcellularLocation>
</comment>
<dbReference type="Pfam" id="PF11734">
    <property type="entry name" value="TilS_C"/>
    <property type="match status" value="1"/>
</dbReference>
<comment type="catalytic activity">
    <reaction evidence="7 8">
        <text>cytidine(34) in tRNA(Ile2) + L-lysine + ATP = lysidine(34) in tRNA(Ile2) + AMP + diphosphate + H(+)</text>
        <dbReference type="Rhea" id="RHEA:43744"/>
        <dbReference type="Rhea" id="RHEA-COMP:10625"/>
        <dbReference type="Rhea" id="RHEA-COMP:10670"/>
        <dbReference type="ChEBI" id="CHEBI:15378"/>
        <dbReference type="ChEBI" id="CHEBI:30616"/>
        <dbReference type="ChEBI" id="CHEBI:32551"/>
        <dbReference type="ChEBI" id="CHEBI:33019"/>
        <dbReference type="ChEBI" id="CHEBI:82748"/>
        <dbReference type="ChEBI" id="CHEBI:83665"/>
        <dbReference type="ChEBI" id="CHEBI:456215"/>
        <dbReference type="EC" id="6.3.4.19"/>
    </reaction>
</comment>
<dbReference type="PATRIC" id="fig|61435.13.peg.1276"/>
<dbReference type="GO" id="GO:0006400">
    <property type="term" value="P:tRNA modification"/>
    <property type="evidence" value="ECO:0007669"/>
    <property type="project" value="UniProtKB-UniRule"/>
</dbReference>
<dbReference type="InterPro" id="IPR012094">
    <property type="entry name" value="tRNA_Ile_lys_synt"/>
</dbReference>
<evidence type="ECO:0000256" key="6">
    <source>
        <dbReference type="ARBA" id="ARBA00022840"/>
    </source>
</evidence>
<sequence length="476" mass="53559">MDNTEILTERVSKYIKKQGLVSAGDEILLAVSGGPDSVCMLYIMHKLSREMGFSLRLAHLNHGLRAEESDRDAAYVTELASALGLPLCQQKVSVKAYQAEHHLSLEEAAREMRYAFLCRTAAEFGSAAVAVGHTLDDNIETVMLHLVRGSGTRGLQGLRPVLNRTIAGAGCLRVIRPLLCLGRAETQVYCREAGLLPRQDITNLSTEPLRNRIRLEVLPLLKTINPAFEETILRTAFIAGEEMALLDEVTSQMKAELVIRQDDVLMIEKIEMQRLHPALKRNLLRQMMEELLGGLKDIEARHIENIVQTMDKPAGRRIDLPYKLVFQVDYEHYLLGWGIDELCPYPPCQGEYRLGVGTETFLDGWVVKTEILPSPIGLDLSESSLVAYLDMDKAGTDLIVRTRAEGDQFQPLGMEDAKSLKEFMIDNKIPRNWRARVPLLISSKEILWLVGYRIGESAKVDENTRRVLRVEFRLLG</sequence>
<dbReference type="EMBL" id="CP011127">
    <property type="protein sequence ID" value="AMU87078.1"/>
    <property type="molecule type" value="Genomic_DNA"/>
</dbReference>
<dbReference type="GO" id="GO:0032267">
    <property type="term" value="F:tRNA(Ile)-lysidine synthase activity"/>
    <property type="evidence" value="ECO:0007669"/>
    <property type="project" value="UniProtKB-EC"/>
</dbReference>
<evidence type="ECO:0000256" key="8">
    <source>
        <dbReference type="HAMAP-Rule" id="MF_01161"/>
    </source>
</evidence>
<evidence type="ECO:0000256" key="4">
    <source>
        <dbReference type="ARBA" id="ARBA00022694"/>
    </source>
</evidence>
<dbReference type="PANTHER" id="PTHR43033:SF1">
    <property type="entry name" value="TRNA(ILE)-LYSIDINE SYNTHASE-RELATED"/>
    <property type="match status" value="1"/>
</dbReference>
<accession>A0A142VB88</accession>
<keyword evidence="6 8" id="KW-0067">ATP-binding</keyword>
<evidence type="ECO:0000256" key="2">
    <source>
        <dbReference type="ARBA" id="ARBA00022490"/>
    </source>
</evidence>
<organism evidence="10 11">
    <name type="scientific">Dehalococcoides mccartyi</name>
    <dbReference type="NCBI Taxonomy" id="61435"/>
    <lineage>
        <taxon>Bacteria</taxon>
        <taxon>Bacillati</taxon>
        <taxon>Chloroflexota</taxon>
        <taxon>Dehalococcoidia</taxon>
        <taxon>Dehalococcoidales</taxon>
        <taxon>Dehalococcoidaceae</taxon>
        <taxon>Dehalococcoides</taxon>
    </lineage>
</organism>
<evidence type="ECO:0000256" key="7">
    <source>
        <dbReference type="ARBA" id="ARBA00048539"/>
    </source>
</evidence>
<dbReference type="OrthoDB" id="9807403at2"/>
<evidence type="ECO:0000256" key="5">
    <source>
        <dbReference type="ARBA" id="ARBA00022741"/>
    </source>
</evidence>
<dbReference type="InterPro" id="IPR014729">
    <property type="entry name" value="Rossmann-like_a/b/a_fold"/>
</dbReference>
<protein>
    <recommendedName>
        <fullName evidence="8">tRNA(Ile)-lysidine synthase</fullName>
        <ecNumber evidence="8">6.3.4.19</ecNumber>
    </recommendedName>
    <alternativeName>
        <fullName evidence="8">tRNA(Ile)-2-lysyl-cytidine synthase</fullName>
    </alternativeName>
    <alternativeName>
        <fullName evidence="8">tRNA(Ile)-lysidine synthetase</fullName>
    </alternativeName>
</protein>
<dbReference type="CDD" id="cd01992">
    <property type="entry name" value="TilS_N"/>
    <property type="match status" value="1"/>
</dbReference>
<dbReference type="NCBIfam" id="TIGR02432">
    <property type="entry name" value="lysidine_TilS_N"/>
    <property type="match status" value="1"/>
</dbReference>
<gene>
    <name evidence="8" type="primary">tilS</name>
    <name evidence="10" type="ORF">Dm11a5_1252</name>
</gene>
<keyword evidence="4 8" id="KW-0819">tRNA processing</keyword>
<dbReference type="Pfam" id="PF01171">
    <property type="entry name" value="ATP_bind_3"/>
    <property type="match status" value="1"/>
</dbReference>
<feature type="domain" description="Lysidine-tRNA(Ile) synthetase C-terminal" evidence="9">
    <location>
        <begin position="398"/>
        <end position="470"/>
    </location>
</feature>
<comment type="domain">
    <text evidence="8">The N-terminal region contains the highly conserved SGGXDS motif, predicted to be a P-loop motif involved in ATP binding.</text>
</comment>
<evidence type="ECO:0000256" key="1">
    <source>
        <dbReference type="ARBA" id="ARBA00004496"/>
    </source>
</evidence>
<dbReference type="AlphaFoldDB" id="A0A142VB88"/>
<comment type="similarity">
    <text evidence="8">Belongs to the tRNA(Ile)-lysidine synthase family.</text>
</comment>
<keyword evidence="3 8" id="KW-0436">Ligase</keyword>
<name>A0A142VB88_9CHLR</name>
<dbReference type="InterPro" id="IPR011063">
    <property type="entry name" value="TilS/TtcA_N"/>
</dbReference>
<dbReference type="SUPFAM" id="SSF56037">
    <property type="entry name" value="PheT/TilS domain"/>
    <property type="match status" value="1"/>
</dbReference>
<evidence type="ECO:0000313" key="10">
    <source>
        <dbReference type="EMBL" id="AMU87078.1"/>
    </source>
</evidence>
<dbReference type="Gene3D" id="3.40.50.620">
    <property type="entry name" value="HUPs"/>
    <property type="match status" value="1"/>
</dbReference>
<dbReference type="InterPro" id="IPR012795">
    <property type="entry name" value="tRNA_Ile_lys_synt_N"/>
</dbReference>
<feature type="binding site" evidence="8">
    <location>
        <begin position="32"/>
        <end position="37"/>
    </location>
    <ligand>
        <name>ATP</name>
        <dbReference type="ChEBI" id="CHEBI:30616"/>
    </ligand>
</feature>